<dbReference type="EMBL" id="QZCG01000010">
    <property type="protein sequence ID" value="RJE83837.1"/>
    <property type="molecule type" value="Genomic_DNA"/>
</dbReference>
<gene>
    <name evidence="2" type="ORF">D3P04_15210</name>
</gene>
<dbReference type="GO" id="GO:0016787">
    <property type="term" value="F:hydrolase activity"/>
    <property type="evidence" value="ECO:0007669"/>
    <property type="project" value="UniProtKB-KW"/>
</dbReference>
<comment type="caution">
    <text evidence="2">The sequence shown here is derived from an EMBL/GenBank/DDBJ whole genome shotgun (WGS) entry which is preliminary data.</text>
</comment>
<accession>A0A418SSH7</accession>
<protein>
    <submittedName>
        <fullName evidence="2">Cell wall hydrolase</fullName>
    </submittedName>
</protein>
<feature type="domain" description="Cell wall hydrolase SleB" evidence="1">
    <location>
        <begin position="53"/>
        <end position="155"/>
    </location>
</feature>
<dbReference type="InterPro" id="IPR042047">
    <property type="entry name" value="SleB_dom1"/>
</dbReference>
<dbReference type="AlphaFoldDB" id="A0A418SSH7"/>
<dbReference type="Pfam" id="PF07486">
    <property type="entry name" value="Hydrolase_2"/>
    <property type="match status" value="1"/>
</dbReference>
<evidence type="ECO:0000313" key="2">
    <source>
        <dbReference type="EMBL" id="RJE83837.1"/>
    </source>
</evidence>
<keyword evidence="3" id="KW-1185">Reference proteome</keyword>
<dbReference type="InterPro" id="IPR011105">
    <property type="entry name" value="Cell_wall_hydrolase_SleB"/>
</dbReference>
<reference evidence="3" key="1">
    <citation type="submission" date="2018-09" db="EMBL/GenBank/DDBJ databases">
        <title>Acidovorax cavernicola nov. sp. isolated from Gruta de las Maravillas (Aracena, Spain).</title>
        <authorList>
            <person name="Jurado V."/>
            <person name="Gutierrez-Patricio S."/>
            <person name="Gonzalez-Pimentel J.L."/>
            <person name="Miller A.Z."/>
            <person name="Laiz L."/>
            <person name="Saiz-Jimenez C."/>
        </authorList>
    </citation>
    <scope>NUCLEOTIDE SEQUENCE [LARGE SCALE GENOMIC DNA]</scope>
    <source>
        <strain evidence="3">1011MAR3C25</strain>
    </source>
</reference>
<dbReference type="Proteomes" id="UP000284202">
    <property type="component" value="Unassembled WGS sequence"/>
</dbReference>
<evidence type="ECO:0000313" key="3">
    <source>
        <dbReference type="Proteomes" id="UP000284202"/>
    </source>
</evidence>
<evidence type="ECO:0000259" key="1">
    <source>
        <dbReference type="Pfam" id="PF07486"/>
    </source>
</evidence>
<name>A0A418SSH7_9RHOB</name>
<dbReference type="Gene3D" id="1.10.10.2520">
    <property type="entry name" value="Cell wall hydrolase SleB, domain 1"/>
    <property type="match status" value="1"/>
</dbReference>
<sequence>MDMPRPRPLLYTDAEPVAIEGGPEEIYPPTPGPSYSSADLECLAEALYFEARGEGRDGQAAVAEVILNRVESKNFPSSVCDVVNQPSQFSYTIGGRKTIRNKSTYRRVLAVAEEALDGSPRGLTNGATYFHSTSVRPNWSHRFFQTARIGRHIFYSPKQRIASN</sequence>
<keyword evidence="2" id="KW-0378">Hydrolase</keyword>
<organism evidence="2 3">
    <name type="scientific">Paracoccus onubensis</name>
    <dbReference type="NCBI Taxonomy" id="1675788"/>
    <lineage>
        <taxon>Bacteria</taxon>
        <taxon>Pseudomonadati</taxon>
        <taxon>Pseudomonadota</taxon>
        <taxon>Alphaproteobacteria</taxon>
        <taxon>Rhodobacterales</taxon>
        <taxon>Paracoccaceae</taxon>
        <taxon>Paracoccus</taxon>
    </lineage>
</organism>
<dbReference type="OrthoDB" id="9785345at2"/>
<proteinExistence type="predicted"/>